<feature type="region of interest" description="Disordered" evidence="3">
    <location>
        <begin position="381"/>
        <end position="425"/>
    </location>
</feature>
<evidence type="ECO:0000256" key="2">
    <source>
        <dbReference type="SAM" id="Coils"/>
    </source>
</evidence>
<dbReference type="eggNOG" id="ENOG502S51R">
    <property type="taxonomic scope" value="Eukaryota"/>
</dbReference>
<feature type="region of interest" description="Disordered" evidence="3">
    <location>
        <begin position="149"/>
        <end position="186"/>
    </location>
</feature>
<dbReference type="InterPro" id="IPR009816">
    <property type="entry name" value="SPATS2-like"/>
</dbReference>
<feature type="coiled-coil region" evidence="2">
    <location>
        <begin position="254"/>
        <end position="303"/>
    </location>
</feature>
<dbReference type="STRING" id="7897.ENSLACP00000020676"/>
<sequence length="529" mass="59358">IVAVRSVVPNKSNNEIVLVLQQFDNNVDKAVHAFMDGSAVQVLKEWNLTGKKKNYKRKRNKAKHKDMKETPDKSEDQEARGIKSYQVNGCDVNISLVEPLSGRLETISIEEKSPVTEEKQEQSNSEIRVNHSLQCDRLVVETGHQLVQDSGAPELSKPAAEQQHNPGRPKTRNPVAKTHGPTDQTEVMPEDLRKKVGPNIEKSVKDLQRCTVSLTRYRMMIKDEMDASVKRIKANFAELQSCIIDREVALMAEMDKVKEEAMEILNARQRKAEELRRLADLAIQMSEEQLSQLRAEIKLFVSERKYDEELGRSARFSCDGEQLKTQIQSFGEVSHPKNNYSIRIPCNTILSSMSQYTVTGKHAFQQKSKALGTKAISMKTAASKDLSKAKESTAQKVSTDKQNDPSPQKRRFFPRSPGQKVNGVIKLGGKDEGIFEVRKIASKYDTKKQPHSTFRPRNKGSPRNQNNPSAATPCETLSPTEKTKVHHELEAIVKESFSNSVSQYNSCPGMMEPSADKSVLSVPSMTLVV</sequence>
<feature type="compositionally biased region" description="Polar residues" evidence="3">
    <location>
        <begin position="461"/>
        <end position="480"/>
    </location>
</feature>
<dbReference type="EMBL" id="AFYH01020081">
    <property type="status" value="NOT_ANNOTATED_CDS"/>
    <property type="molecule type" value="Genomic_DNA"/>
</dbReference>
<evidence type="ECO:0000313" key="5">
    <source>
        <dbReference type="Proteomes" id="UP000008672"/>
    </source>
</evidence>
<gene>
    <name evidence="4" type="primary">SPATS2L</name>
</gene>
<evidence type="ECO:0000256" key="3">
    <source>
        <dbReference type="SAM" id="MobiDB-lite"/>
    </source>
</evidence>
<feature type="region of interest" description="Disordered" evidence="3">
    <location>
        <begin position="108"/>
        <end position="129"/>
    </location>
</feature>
<name>H3BFK5_LATCH</name>
<dbReference type="Ensembl" id="ENSLACT00000020816.1">
    <property type="protein sequence ID" value="ENSLACP00000020676.1"/>
    <property type="gene ID" value="ENSLACG00000018167.1"/>
</dbReference>
<keyword evidence="5" id="KW-1185">Reference proteome</keyword>
<feature type="region of interest" description="Disordered" evidence="3">
    <location>
        <begin position="54"/>
        <end position="79"/>
    </location>
</feature>
<feature type="region of interest" description="Disordered" evidence="3">
    <location>
        <begin position="441"/>
        <end position="483"/>
    </location>
</feature>
<reference evidence="4" key="3">
    <citation type="submission" date="2025-09" db="UniProtKB">
        <authorList>
            <consortium name="Ensembl"/>
        </authorList>
    </citation>
    <scope>IDENTIFICATION</scope>
</reference>
<proteinExistence type="inferred from homology"/>
<feature type="compositionally biased region" description="Basic residues" evidence="3">
    <location>
        <begin position="54"/>
        <end position="65"/>
    </location>
</feature>
<reference evidence="5" key="1">
    <citation type="submission" date="2011-08" db="EMBL/GenBank/DDBJ databases">
        <title>The draft genome of Latimeria chalumnae.</title>
        <authorList>
            <person name="Di Palma F."/>
            <person name="Alfoldi J."/>
            <person name="Johnson J."/>
            <person name="Berlin A."/>
            <person name="Gnerre S."/>
            <person name="Jaffe D."/>
            <person name="MacCallum I."/>
            <person name="Young S."/>
            <person name="Walker B.J."/>
            <person name="Lander E."/>
            <person name="Lindblad-Toh K."/>
        </authorList>
    </citation>
    <scope>NUCLEOTIDE SEQUENCE [LARGE SCALE GENOMIC DNA]</scope>
    <source>
        <strain evidence="5">Wild caught</strain>
    </source>
</reference>
<comment type="similarity">
    <text evidence="1">Belongs to the SPATS2 family.</text>
</comment>
<dbReference type="HOGENOM" id="CLU_037089_3_0_1"/>
<accession>H3BFK5</accession>
<dbReference type="GeneTree" id="ENSGT00390000001138"/>
<dbReference type="Pfam" id="PF07139">
    <property type="entry name" value="SPATS2-like"/>
    <property type="match status" value="1"/>
</dbReference>
<evidence type="ECO:0000313" key="4">
    <source>
        <dbReference type="Ensembl" id="ENSLACP00000020676.1"/>
    </source>
</evidence>
<dbReference type="PANTHER" id="PTHR15623">
    <property type="entry name" value="SPERMATOGENESIS-ASSOCIATED SERINE-RICH PROTEIN 2-RELATED"/>
    <property type="match status" value="1"/>
</dbReference>
<dbReference type="InParanoid" id="H3BFK5"/>
<dbReference type="InterPro" id="IPR009060">
    <property type="entry name" value="UBA-like_sf"/>
</dbReference>
<dbReference type="SUPFAM" id="SSF46934">
    <property type="entry name" value="UBA-like"/>
    <property type="match status" value="1"/>
</dbReference>
<organism evidence="4 5">
    <name type="scientific">Latimeria chalumnae</name>
    <name type="common">Coelacanth</name>
    <dbReference type="NCBI Taxonomy" id="7897"/>
    <lineage>
        <taxon>Eukaryota</taxon>
        <taxon>Metazoa</taxon>
        <taxon>Chordata</taxon>
        <taxon>Craniata</taxon>
        <taxon>Vertebrata</taxon>
        <taxon>Euteleostomi</taxon>
        <taxon>Coelacanthiformes</taxon>
        <taxon>Coelacanthidae</taxon>
        <taxon>Latimeria</taxon>
    </lineage>
</organism>
<dbReference type="AlphaFoldDB" id="H3BFK5"/>
<reference evidence="4" key="2">
    <citation type="submission" date="2025-08" db="UniProtKB">
        <authorList>
            <consortium name="Ensembl"/>
        </authorList>
    </citation>
    <scope>IDENTIFICATION</scope>
</reference>
<dbReference type="OMA" id="RIPCNTI"/>
<feature type="compositionally biased region" description="Basic and acidic residues" evidence="3">
    <location>
        <begin position="385"/>
        <end position="403"/>
    </location>
</feature>
<protein>
    <submittedName>
        <fullName evidence="4">Spermatosis associated serine rich 2 like</fullName>
    </submittedName>
</protein>
<keyword evidence="2" id="KW-0175">Coiled coil</keyword>
<dbReference type="FunCoup" id="H3BFK5">
    <property type="interactions" value="702"/>
</dbReference>
<dbReference type="PANTHER" id="PTHR15623:SF8">
    <property type="entry name" value="SPATS2-LIKE PROTEIN"/>
    <property type="match status" value="1"/>
</dbReference>
<feature type="compositionally biased region" description="Basic and acidic residues" evidence="3">
    <location>
        <begin position="66"/>
        <end position="79"/>
    </location>
</feature>
<dbReference type="GO" id="GO:0005737">
    <property type="term" value="C:cytoplasm"/>
    <property type="evidence" value="ECO:0007669"/>
    <property type="project" value="TreeGrafter"/>
</dbReference>
<dbReference type="Bgee" id="ENSLACG00000018167">
    <property type="expression patterns" value="Expressed in pelvic fin and 6 other cell types or tissues"/>
</dbReference>
<feature type="compositionally biased region" description="Basic and acidic residues" evidence="3">
    <location>
        <begin position="109"/>
        <end position="121"/>
    </location>
</feature>
<dbReference type="Proteomes" id="UP000008672">
    <property type="component" value="Unassembled WGS sequence"/>
</dbReference>
<evidence type="ECO:0000256" key="1">
    <source>
        <dbReference type="ARBA" id="ARBA00007105"/>
    </source>
</evidence>